<dbReference type="Gene3D" id="3.10.350.10">
    <property type="entry name" value="LysM domain"/>
    <property type="match status" value="2"/>
</dbReference>
<dbReference type="Pfam" id="PF01476">
    <property type="entry name" value="LysM"/>
    <property type="match status" value="2"/>
</dbReference>
<proteinExistence type="predicted"/>
<feature type="non-terminal residue" evidence="2">
    <location>
        <position position="298"/>
    </location>
</feature>
<dbReference type="Proteomes" id="UP000015453">
    <property type="component" value="Unassembled WGS sequence"/>
</dbReference>
<dbReference type="CDD" id="cd00118">
    <property type="entry name" value="LysM"/>
    <property type="match status" value="2"/>
</dbReference>
<feature type="domain" description="LysM" evidence="1">
    <location>
        <begin position="84"/>
        <end position="131"/>
    </location>
</feature>
<dbReference type="InterPro" id="IPR036779">
    <property type="entry name" value="LysM_dom_sf"/>
</dbReference>
<accession>S8D1U8</accession>
<dbReference type="InterPro" id="IPR018392">
    <property type="entry name" value="LysM"/>
</dbReference>
<keyword evidence="3" id="KW-1185">Reference proteome</keyword>
<comment type="caution">
    <text evidence="2">The sequence shown here is derived from an EMBL/GenBank/DDBJ whole genome shotgun (WGS) entry which is preliminary data.</text>
</comment>
<dbReference type="EMBL" id="AUSU01000314">
    <property type="protein sequence ID" value="EPS73759.1"/>
    <property type="molecule type" value="Genomic_DNA"/>
</dbReference>
<gene>
    <name evidence="2" type="ORF">M569_00994</name>
</gene>
<evidence type="ECO:0000313" key="3">
    <source>
        <dbReference type="Proteomes" id="UP000015453"/>
    </source>
</evidence>
<evidence type="ECO:0000259" key="1">
    <source>
        <dbReference type="PROSITE" id="PS51782"/>
    </source>
</evidence>
<dbReference type="OrthoDB" id="2107166at2759"/>
<dbReference type="PANTHER" id="PTHR33734:SF11">
    <property type="entry name" value="LYSM DOMAIN-CONTAINING GPI-ANCHORED PROTEIN 2"/>
    <property type="match status" value="1"/>
</dbReference>
<organism evidence="2 3">
    <name type="scientific">Genlisea aurea</name>
    <dbReference type="NCBI Taxonomy" id="192259"/>
    <lineage>
        <taxon>Eukaryota</taxon>
        <taxon>Viridiplantae</taxon>
        <taxon>Streptophyta</taxon>
        <taxon>Embryophyta</taxon>
        <taxon>Tracheophyta</taxon>
        <taxon>Spermatophyta</taxon>
        <taxon>Magnoliopsida</taxon>
        <taxon>eudicotyledons</taxon>
        <taxon>Gunneridae</taxon>
        <taxon>Pentapetalae</taxon>
        <taxon>asterids</taxon>
        <taxon>lamiids</taxon>
        <taxon>Lamiales</taxon>
        <taxon>Lentibulariaceae</taxon>
        <taxon>Genlisea</taxon>
    </lineage>
</organism>
<sequence length="298" mass="30904">AQNPFRCDSAGATCSSLIDYVSPNATTLSSIQSLFNVESLASILGANNLPISTPSHRPVASGETIRIRFPCTCTNGTGVSDRTPVYTVVPNDGLYHIAAEIFSGLVTYPEIQAANGIANPQLIYVGQKLWIPLPCSCAEVDGREVVHYGHVVAKGSTVAGIAQQFGTAEDTLLKLNNLSSPQDLLAGAVLDVPLAACNSSVYSSSPDYPLLIPNDTYAFTAGGCVRCACNAASSWNLQCSPSSGSGSCPASIGCPAGRNSTYLGLGNSSISGCDRTTCAYAGYHSRTVLTTLDVESTC</sequence>
<dbReference type="PANTHER" id="PTHR33734">
    <property type="entry name" value="LYSM DOMAIN-CONTAINING GPI-ANCHORED PROTEIN 2"/>
    <property type="match status" value="1"/>
</dbReference>
<evidence type="ECO:0000313" key="2">
    <source>
        <dbReference type="EMBL" id="EPS73759.1"/>
    </source>
</evidence>
<dbReference type="PROSITE" id="PS51782">
    <property type="entry name" value="LYSM"/>
    <property type="match status" value="2"/>
</dbReference>
<reference evidence="2 3" key="1">
    <citation type="journal article" date="2013" name="BMC Genomics">
        <title>The miniature genome of a carnivorous plant Genlisea aurea contains a low number of genes and short non-coding sequences.</title>
        <authorList>
            <person name="Leushkin E.V."/>
            <person name="Sutormin R.A."/>
            <person name="Nabieva E.R."/>
            <person name="Penin A.A."/>
            <person name="Kondrashov A.S."/>
            <person name="Logacheva M.D."/>
        </authorList>
    </citation>
    <scope>NUCLEOTIDE SEQUENCE [LARGE SCALE GENOMIC DNA]</scope>
</reference>
<dbReference type="SMART" id="SM00257">
    <property type="entry name" value="LysM"/>
    <property type="match status" value="2"/>
</dbReference>
<feature type="domain" description="LysM" evidence="1">
    <location>
        <begin position="148"/>
        <end position="192"/>
    </location>
</feature>
<feature type="non-terminal residue" evidence="2">
    <location>
        <position position="1"/>
    </location>
</feature>
<protein>
    <recommendedName>
        <fullName evidence="1">LysM domain-containing protein</fullName>
    </recommendedName>
</protein>
<dbReference type="AlphaFoldDB" id="S8D1U8"/>
<name>S8D1U8_9LAMI</name>
<dbReference type="SUPFAM" id="SSF54106">
    <property type="entry name" value="LysM domain"/>
    <property type="match status" value="2"/>
</dbReference>